<accession>A0A2T5LMU2</accession>
<dbReference type="VEuPathDB" id="FungiDB:P175DRAFT_0496314"/>
<gene>
    <name evidence="1" type="ORF">P175DRAFT_0496314</name>
</gene>
<sequence length="121" mass="13768">MMEYAIYKTSKTLWGCCVCKSRKTIVETEEFIQTQWHPSLAEPISLRAPPKSLLKTEGGYNKENLIGYGEAYKHDDEIQGTVKQPPASFPSYLPVWDNETERLVFASPQLVISDPGLRRSM</sequence>
<dbReference type="GeneID" id="63812999"/>
<dbReference type="OrthoDB" id="10447857at2759"/>
<organism evidence="1 2">
    <name type="scientific">Aspergillus ochraceoroseus IBT 24754</name>
    <dbReference type="NCBI Taxonomy" id="1392256"/>
    <lineage>
        <taxon>Eukaryota</taxon>
        <taxon>Fungi</taxon>
        <taxon>Dikarya</taxon>
        <taxon>Ascomycota</taxon>
        <taxon>Pezizomycotina</taxon>
        <taxon>Eurotiomycetes</taxon>
        <taxon>Eurotiomycetidae</taxon>
        <taxon>Eurotiales</taxon>
        <taxon>Aspergillaceae</taxon>
        <taxon>Aspergillus</taxon>
        <taxon>Aspergillus subgen. Nidulantes</taxon>
    </lineage>
</organism>
<reference evidence="1 2" key="1">
    <citation type="journal article" date="2018" name="Proc. Natl. Acad. Sci. U.S.A.">
        <title>Linking secondary metabolites to gene clusters through genome sequencing of six diverse Aspergillus species.</title>
        <authorList>
            <person name="Kaerboelling I."/>
            <person name="Vesth T.C."/>
            <person name="Frisvad J.C."/>
            <person name="Nybo J.L."/>
            <person name="Theobald S."/>
            <person name="Kuo A."/>
            <person name="Bowyer P."/>
            <person name="Matsuda Y."/>
            <person name="Mondo S."/>
            <person name="Lyhne E.K."/>
            <person name="Kogle M.E."/>
            <person name="Clum A."/>
            <person name="Lipzen A."/>
            <person name="Salamov A."/>
            <person name="Ngan C.Y."/>
            <person name="Daum C."/>
            <person name="Chiniquy J."/>
            <person name="Barry K."/>
            <person name="LaButti K."/>
            <person name="Haridas S."/>
            <person name="Simmons B.A."/>
            <person name="Magnuson J.K."/>
            <person name="Mortensen U.H."/>
            <person name="Larsen T.O."/>
            <person name="Grigoriev I.V."/>
            <person name="Baker S.E."/>
            <person name="Andersen M.R."/>
        </authorList>
    </citation>
    <scope>NUCLEOTIDE SEQUENCE [LARGE SCALE GENOMIC DNA]</scope>
    <source>
        <strain evidence="1 2">IBT 24754</strain>
    </source>
</reference>
<dbReference type="Proteomes" id="UP000244073">
    <property type="component" value="Unassembled WGS sequence"/>
</dbReference>
<name>A0A2T5LMU2_9EURO</name>
<protein>
    <submittedName>
        <fullName evidence="1">Uncharacterized protein</fullName>
    </submittedName>
</protein>
<proteinExistence type="predicted"/>
<evidence type="ECO:0000313" key="2">
    <source>
        <dbReference type="Proteomes" id="UP000244073"/>
    </source>
</evidence>
<comment type="caution">
    <text evidence="1">The sequence shown here is derived from an EMBL/GenBank/DDBJ whole genome shotgun (WGS) entry which is preliminary data.</text>
</comment>
<dbReference type="EMBL" id="MSFN02000010">
    <property type="protein sequence ID" value="PTU17600.1"/>
    <property type="molecule type" value="Genomic_DNA"/>
</dbReference>
<dbReference type="AlphaFoldDB" id="A0A2T5LMU2"/>
<dbReference type="RefSeq" id="XP_040748992.1">
    <property type="nucleotide sequence ID" value="XM_040896117.1"/>
</dbReference>
<evidence type="ECO:0000313" key="1">
    <source>
        <dbReference type="EMBL" id="PTU17600.1"/>
    </source>
</evidence>